<dbReference type="EMBL" id="JAUEPO010000007">
    <property type="protein sequence ID" value="KAK3317490.1"/>
    <property type="molecule type" value="Genomic_DNA"/>
</dbReference>
<keyword evidence="1" id="KW-0732">Signal</keyword>
<reference evidence="3" key="2">
    <citation type="submission" date="2023-06" db="EMBL/GenBank/DDBJ databases">
        <authorList>
            <consortium name="Lawrence Berkeley National Laboratory"/>
            <person name="Haridas S."/>
            <person name="Hensen N."/>
            <person name="Bonometti L."/>
            <person name="Westerberg I."/>
            <person name="Brannstrom I.O."/>
            <person name="Guillou S."/>
            <person name="Cros-Aarteil S."/>
            <person name="Calhoun S."/>
            <person name="Kuo A."/>
            <person name="Mondo S."/>
            <person name="Pangilinan J."/>
            <person name="Riley R."/>
            <person name="Labutti K."/>
            <person name="Andreopoulos B."/>
            <person name="Lipzen A."/>
            <person name="Chen C."/>
            <person name="Yanf M."/>
            <person name="Daum C."/>
            <person name="Ng V."/>
            <person name="Clum A."/>
            <person name="Steindorff A."/>
            <person name="Ohm R."/>
            <person name="Martin F."/>
            <person name="Silar P."/>
            <person name="Natvig D."/>
            <person name="Lalanne C."/>
            <person name="Gautier V."/>
            <person name="Ament-Velasquez S.L."/>
            <person name="Kruys A."/>
            <person name="Hutchinson M.I."/>
            <person name="Powell A.J."/>
            <person name="Barry K."/>
            <person name="Miller A.N."/>
            <person name="Grigoriev I.V."/>
            <person name="Debuchy R."/>
            <person name="Gladieux P."/>
            <person name="Thoren M.H."/>
            <person name="Johannesson H."/>
        </authorList>
    </citation>
    <scope>NUCLEOTIDE SEQUENCE</scope>
    <source>
        <strain evidence="3">SMH4131-1</strain>
    </source>
</reference>
<feature type="signal peptide" evidence="1">
    <location>
        <begin position="1"/>
        <end position="16"/>
    </location>
</feature>
<proteinExistence type="predicted"/>
<protein>
    <recommendedName>
        <fullName evidence="2">DUF7907 domain-containing protein</fullName>
    </recommendedName>
</protein>
<sequence>MILFLLLLPLAALSTSHPLHPTLHRKSPTTPSTTLQWTQAFTLIANVTNPSLDLNPSINHFQLTGIHIGAGLSTAVLTATTGRILYENGTGTPQTTGIASDLGGVYPYSLTITPLPADEPDADYVDYVGIDIGTAQDGIGVDSISGGGEWPALFGPERGTFVVCYEEKPAYGRPQYPVRFARERVVDGVAYQQIPLGCAPIVLVPQCAELEAVEPGAVYNHDFVRSVRCFEDVGGG</sequence>
<evidence type="ECO:0000256" key="1">
    <source>
        <dbReference type="SAM" id="SignalP"/>
    </source>
</evidence>
<name>A0AAE0I2Z2_9PEZI</name>
<dbReference type="AlphaFoldDB" id="A0AAE0I2Z2"/>
<keyword evidence="4" id="KW-1185">Reference proteome</keyword>
<reference evidence="3" key="1">
    <citation type="journal article" date="2023" name="Mol. Phylogenet. Evol.">
        <title>Genome-scale phylogeny and comparative genomics of the fungal order Sordariales.</title>
        <authorList>
            <person name="Hensen N."/>
            <person name="Bonometti L."/>
            <person name="Westerberg I."/>
            <person name="Brannstrom I.O."/>
            <person name="Guillou S."/>
            <person name="Cros-Aarteil S."/>
            <person name="Calhoun S."/>
            <person name="Haridas S."/>
            <person name="Kuo A."/>
            <person name="Mondo S."/>
            <person name="Pangilinan J."/>
            <person name="Riley R."/>
            <person name="LaButti K."/>
            <person name="Andreopoulos B."/>
            <person name="Lipzen A."/>
            <person name="Chen C."/>
            <person name="Yan M."/>
            <person name="Daum C."/>
            <person name="Ng V."/>
            <person name="Clum A."/>
            <person name="Steindorff A."/>
            <person name="Ohm R.A."/>
            <person name="Martin F."/>
            <person name="Silar P."/>
            <person name="Natvig D.O."/>
            <person name="Lalanne C."/>
            <person name="Gautier V."/>
            <person name="Ament-Velasquez S.L."/>
            <person name="Kruys A."/>
            <person name="Hutchinson M.I."/>
            <person name="Powell A.J."/>
            <person name="Barry K."/>
            <person name="Miller A.N."/>
            <person name="Grigoriev I.V."/>
            <person name="Debuchy R."/>
            <person name="Gladieux P."/>
            <person name="Hiltunen Thoren M."/>
            <person name="Johannesson H."/>
        </authorList>
    </citation>
    <scope>NUCLEOTIDE SEQUENCE</scope>
    <source>
        <strain evidence="3">SMH4131-1</strain>
    </source>
</reference>
<gene>
    <name evidence="3" type="ORF">B0T19DRAFT_469160</name>
</gene>
<dbReference type="Pfam" id="PF25484">
    <property type="entry name" value="DUF7907"/>
    <property type="match status" value="1"/>
</dbReference>
<dbReference type="InterPro" id="IPR057229">
    <property type="entry name" value="DUF7907"/>
</dbReference>
<evidence type="ECO:0000313" key="4">
    <source>
        <dbReference type="Proteomes" id="UP001286456"/>
    </source>
</evidence>
<accession>A0AAE0I2Z2</accession>
<evidence type="ECO:0000259" key="2">
    <source>
        <dbReference type="Pfam" id="PF25484"/>
    </source>
</evidence>
<feature type="chain" id="PRO_5041968550" description="DUF7907 domain-containing protein" evidence="1">
    <location>
        <begin position="17"/>
        <end position="236"/>
    </location>
</feature>
<organism evidence="3 4">
    <name type="scientific">Cercophora scortea</name>
    <dbReference type="NCBI Taxonomy" id="314031"/>
    <lineage>
        <taxon>Eukaryota</taxon>
        <taxon>Fungi</taxon>
        <taxon>Dikarya</taxon>
        <taxon>Ascomycota</taxon>
        <taxon>Pezizomycotina</taxon>
        <taxon>Sordariomycetes</taxon>
        <taxon>Sordariomycetidae</taxon>
        <taxon>Sordariales</taxon>
        <taxon>Lasiosphaeriaceae</taxon>
        <taxon>Cercophora</taxon>
    </lineage>
</organism>
<comment type="caution">
    <text evidence="3">The sequence shown here is derived from an EMBL/GenBank/DDBJ whole genome shotgun (WGS) entry which is preliminary data.</text>
</comment>
<evidence type="ECO:0000313" key="3">
    <source>
        <dbReference type="EMBL" id="KAK3317490.1"/>
    </source>
</evidence>
<feature type="domain" description="DUF7907" evidence="2">
    <location>
        <begin position="38"/>
        <end position="207"/>
    </location>
</feature>
<dbReference type="Proteomes" id="UP001286456">
    <property type="component" value="Unassembled WGS sequence"/>
</dbReference>